<accession>A0A7C3YWT4</accession>
<name>A0A7C3YWT4_9BACT</name>
<dbReference type="Pfam" id="PF03448">
    <property type="entry name" value="MgtE_N"/>
    <property type="match status" value="1"/>
</dbReference>
<evidence type="ECO:0000259" key="2">
    <source>
        <dbReference type="Pfam" id="PF03448"/>
    </source>
</evidence>
<gene>
    <name evidence="3" type="ORF">ENW96_00545</name>
</gene>
<organism evidence="3">
    <name type="scientific">Desulfobacca acetoxidans</name>
    <dbReference type="NCBI Taxonomy" id="60893"/>
    <lineage>
        <taxon>Bacteria</taxon>
        <taxon>Pseudomonadati</taxon>
        <taxon>Thermodesulfobacteriota</taxon>
        <taxon>Desulfobaccia</taxon>
        <taxon>Desulfobaccales</taxon>
        <taxon>Desulfobaccaceae</taxon>
        <taxon>Desulfobacca</taxon>
    </lineage>
</organism>
<protein>
    <recommendedName>
        <fullName evidence="2">Magnesium transporter MgtE intracellular domain-containing protein</fullName>
    </recommendedName>
</protein>
<reference evidence="3" key="1">
    <citation type="journal article" date="2020" name="mSystems">
        <title>Genome- and Community-Level Interaction Insights into Carbon Utilization and Element Cycling Functions of Hydrothermarchaeota in Hydrothermal Sediment.</title>
        <authorList>
            <person name="Zhou Z."/>
            <person name="Liu Y."/>
            <person name="Xu W."/>
            <person name="Pan J."/>
            <person name="Luo Z.H."/>
            <person name="Li M."/>
        </authorList>
    </citation>
    <scope>NUCLEOTIDE SEQUENCE [LARGE SCALE GENOMIC DNA]</scope>
    <source>
        <strain evidence="3">SpSt-897</strain>
    </source>
</reference>
<dbReference type="Gene3D" id="1.25.60.10">
    <property type="entry name" value="MgtE N-terminal domain-like"/>
    <property type="match status" value="1"/>
</dbReference>
<keyword evidence="1" id="KW-0175">Coiled coil</keyword>
<evidence type="ECO:0000256" key="1">
    <source>
        <dbReference type="SAM" id="Coils"/>
    </source>
</evidence>
<feature type="coiled-coil region" evidence="1">
    <location>
        <begin position="70"/>
        <end position="126"/>
    </location>
</feature>
<dbReference type="AlphaFoldDB" id="A0A7C3YWT4"/>
<dbReference type="InterPro" id="IPR038076">
    <property type="entry name" value="MgtE_N_sf"/>
</dbReference>
<evidence type="ECO:0000313" key="3">
    <source>
        <dbReference type="EMBL" id="HGF32864.1"/>
    </source>
</evidence>
<comment type="caution">
    <text evidence="3">The sequence shown here is derived from an EMBL/GenBank/DDBJ whole genome shotgun (WGS) entry which is preliminary data.</text>
</comment>
<dbReference type="EMBL" id="DTMF01000018">
    <property type="protein sequence ID" value="HGF32864.1"/>
    <property type="molecule type" value="Genomic_DNA"/>
</dbReference>
<feature type="domain" description="Magnesium transporter MgtE intracellular" evidence="2">
    <location>
        <begin position="133"/>
        <end position="182"/>
    </location>
</feature>
<proteinExistence type="predicted"/>
<dbReference type="SUPFAM" id="SSF158791">
    <property type="entry name" value="MgtE N-terminal domain-like"/>
    <property type="match status" value="1"/>
</dbReference>
<dbReference type="InterPro" id="IPR006668">
    <property type="entry name" value="Mg_transptr_MgtE_intracell_dom"/>
</dbReference>
<sequence length="188" mass="20587">MHITILGRPSLKSLTGCLIGGLLLKIALSTAFLAPAGWLNWAGPRSSEAATNSAAAESPLAPNLPRLLALVEKERQALAAREAAAAAKEQQLARIKKEVEERLKDLQTLQQQVLETMEEEKRIKGEQNRHLVATLQAMSPDRAGKLLEQMDEQEAVRLLRRLPGKEAGAILSLLPPDKAARLSHRFLQ</sequence>